<accession>A0A2K1KI76</accession>
<evidence type="ECO:0000313" key="1">
    <source>
        <dbReference type="EMBL" id="PNR53480.1"/>
    </source>
</evidence>
<reference evidence="2" key="3">
    <citation type="submission" date="2020-12" db="UniProtKB">
        <authorList>
            <consortium name="EnsemblPlants"/>
        </authorList>
    </citation>
    <scope>IDENTIFICATION</scope>
</reference>
<dbReference type="InParanoid" id="A0A2K1KI76"/>
<dbReference type="AlphaFoldDB" id="A0A2K1KI76"/>
<reference evidence="1 3" key="1">
    <citation type="journal article" date="2008" name="Science">
        <title>The Physcomitrella genome reveals evolutionary insights into the conquest of land by plants.</title>
        <authorList>
            <person name="Rensing S."/>
            <person name="Lang D."/>
            <person name="Zimmer A."/>
            <person name="Terry A."/>
            <person name="Salamov A."/>
            <person name="Shapiro H."/>
            <person name="Nishiyama T."/>
            <person name="Perroud P.-F."/>
            <person name="Lindquist E."/>
            <person name="Kamisugi Y."/>
            <person name="Tanahashi T."/>
            <person name="Sakakibara K."/>
            <person name="Fujita T."/>
            <person name="Oishi K."/>
            <person name="Shin-I T."/>
            <person name="Kuroki Y."/>
            <person name="Toyoda A."/>
            <person name="Suzuki Y."/>
            <person name="Hashimoto A."/>
            <person name="Yamaguchi K."/>
            <person name="Sugano A."/>
            <person name="Kohara Y."/>
            <person name="Fujiyama A."/>
            <person name="Anterola A."/>
            <person name="Aoki S."/>
            <person name="Ashton N."/>
            <person name="Barbazuk W.B."/>
            <person name="Barker E."/>
            <person name="Bennetzen J."/>
            <person name="Bezanilla M."/>
            <person name="Blankenship R."/>
            <person name="Cho S.H."/>
            <person name="Dutcher S."/>
            <person name="Estelle M."/>
            <person name="Fawcett J.A."/>
            <person name="Gundlach H."/>
            <person name="Hanada K."/>
            <person name="Heyl A."/>
            <person name="Hicks K.A."/>
            <person name="Hugh J."/>
            <person name="Lohr M."/>
            <person name="Mayer K."/>
            <person name="Melkozernov A."/>
            <person name="Murata T."/>
            <person name="Nelson D."/>
            <person name="Pils B."/>
            <person name="Prigge M."/>
            <person name="Reiss B."/>
            <person name="Renner T."/>
            <person name="Rombauts S."/>
            <person name="Rushton P."/>
            <person name="Sanderfoot A."/>
            <person name="Schween G."/>
            <person name="Shiu S.-H."/>
            <person name="Stueber K."/>
            <person name="Theodoulou F.L."/>
            <person name="Tu H."/>
            <person name="Van de Peer Y."/>
            <person name="Verrier P.J."/>
            <person name="Waters E."/>
            <person name="Wood A."/>
            <person name="Yang L."/>
            <person name="Cove D."/>
            <person name="Cuming A."/>
            <person name="Hasebe M."/>
            <person name="Lucas S."/>
            <person name="Mishler D.B."/>
            <person name="Reski R."/>
            <person name="Grigoriev I."/>
            <person name="Quatrano R.S."/>
            <person name="Boore J.L."/>
        </authorList>
    </citation>
    <scope>NUCLEOTIDE SEQUENCE [LARGE SCALE GENOMIC DNA]</scope>
    <source>
        <strain evidence="2 3">cv. Gransden 2004</strain>
    </source>
</reference>
<dbReference type="PaxDb" id="3218-PP1S72_218V6.1"/>
<reference evidence="1 3" key="2">
    <citation type="journal article" date="2018" name="Plant J.">
        <title>The Physcomitrella patens chromosome-scale assembly reveals moss genome structure and evolution.</title>
        <authorList>
            <person name="Lang D."/>
            <person name="Ullrich K.K."/>
            <person name="Murat F."/>
            <person name="Fuchs J."/>
            <person name="Jenkins J."/>
            <person name="Haas F.B."/>
            <person name="Piednoel M."/>
            <person name="Gundlach H."/>
            <person name="Van Bel M."/>
            <person name="Meyberg R."/>
            <person name="Vives C."/>
            <person name="Morata J."/>
            <person name="Symeonidi A."/>
            <person name="Hiss M."/>
            <person name="Muchero W."/>
            <person name="Kamisugi Y."/>
            <person name="Saleh O."/>
            <person name="Blanc G."/>
            <person name="Decker E.L."/>
            <person name="van Gessel N."/>
            <person name="Grimwood J."/>
            <person name="Hayes R.D."/>
            <person name="Graham S.W."/>
            <person name="Gunter L.E."/>
            <person name="McDaniel S.F."/>
            <person name="Hoernstein S.N.W."/>
            <person name="Larsson A."/>
            <person name="Li F.W."/>
            <person name="Perroud P.F."/>
            <person name="Phillips J."/>
            <person name="Ranjan P."/>
            <person name="Rokshar D.S."/>
            <person name="Rothfels C.J."/>
            <person name="Schneider L."/>
            <person name="Shu S."/>
            <person name="Stevenson D.W."/>
            <person name="Thummler F."/>
            <person name="Tillich M."/>
            <person name="Villarreal Aguilar J.C."/>
            <person name="Widiez T."/>
            <person name="Wong G.K."/>
            <person name="Wymore A."/>
            <person name="Zhang Y."/>
            <person name="Zimmer A.D."/>
            <person name="Quatrano R.S."/>
            <person name="Mayer K.F.X."/>
            <person name="Goodstein D."/>
            <person name="Casacuberta J.M."/>
            <person name="Vandepoele K."/>
            <person name="Reski R."/>
            <person name="Cuming A.C."/>
            <person name="Tuskan G.A."/>
            <person name="Maumus F."/>
            <person name="Salse J."/>
            <person name="Schmutz J."/>
            <person name="Rensing S.A."/>
        </authorList>
    </citation>
    <scope>NUCLEOTIDE SEQUENCE [LARGE SCALE GENOMIC DNA]</scope>
    <source>
        <strain evidence="2 3">cv. Gransden 2004</strain>
    </source>
</reference>
<keyword evidence="3" id="KW-1185">Reference proteome</keyword>
<dbReference type="EMBL" id="ABEU02000005">
    <property type="protein sequence ID" value="PNR53480.1"/>
    <property type="molecule type" value="Genomic_DNA"/>
</dbReference>
<evidence type="ECO:0000313" key="3">
    <source>
        <dbReference type="Proteomes" id="UP000006727"/>
    </source>
</evidence>
<dbReference type="EnsemblPlants" id="Pp3c5_2760V3.1">
    <property type="protein sequence ID" value="PAC:32954689.CDS.1"/>
    <property type="gene ID" value="Pp3c5_2760"/>
</dbReference>
<name>A0A2K1KI76_PHYPA</name>
<proteinExistence type="predicted"/>
<evidence type="ECO:0000313" key="2">
    <source>
        <dbReference type="EnsemblPlants" id="PAC:32954689.CDS.1"/>
    </source>
</evidence>
<organism evidence="1">
    <name type="scientific">Physcomitrium patens</name>
    <name type="common">Spreading-leaved earth moss</name>
    <name type="synonym">Physcomitrella patens</name>
    <dbReference type="NCBI Taxonomy" id="3218"/>
    <lineage>
        <taxon>Eukaryota</taxon>
        <taxon>Viridiplantae</taxon>
        <taxon>Streptophyta</taxon>
        <taxon>Embryophyta</taxon>
        <taxon>Bryophyta</taxon>
        <taxon>Bryophytina</taxon>
        <taxon>Bryopsida</taxon>
        <taxon>Funariidae</taxon>
        <taxon>Funariales</taxon>
        <taxon>Funariaceae</taxon>
        <taxon>Physcomitrium</taxon>
    </lineage>
</organism>
<protein>
    <submittedName>
        <fullName evidence="1 2">Uncharacterized protein</fullName>
    </submittedName>
</protein>
<sequence length="82" mass="9171">MELEVAECVEKVEAMVTTAILHQEDVLEMLKNLSYRDPDRSPAVASHIVATMKEKLESAMDWCRLAQCRLKALIPEGTGAVR</sequence>
<dbReference type="Gramene" id="Pp3c5_2760V3.1">
    <property type="protein sequence ID" value="PAC:32954689.CDS.1"/>
    <property type="gene ID" value="Pp3c5_2760"/>
</dbReference>
<dbReference type="Gramene" id="Pp3c5_2760V3.2">
    <property type="protein sequence ID" value="PAC:32954690.CDS.1"/>
    <property type="gene ID" value="Pp3c5_2760"/>
</dbReference>
<dbReference type="Proteomes" id="UP000006727">
    <property type="component" value="Chromosome 5"/>
</dbReference>
<gene>
    <name evidence="1" type="ORF">PHYPA_007155</name>
</gene>
<dbReference type="EnsemblPlants" id="Pp3c5_2760V3.2">
    <property type="protein sequence ID" value="PAC:32954690.CDS.1"/>
    <property type="gene ID" value="Pp3c5_2760"/>
</dbReference>